<accession>A0ABY9DL15</accession>
<evidence type="ECO:0000256" key="1">
    <source>
        <dbReference type="SAM" id="MobiDB-lite"/>
    </source>
</evidence>
<dbReference type="Proteomes" id="UP001227230">
    <property type="component" value="Chromosome 17"/>
</dbReference>
<proteinExistence type="predicted"/>
<gene>
    <name evidence="2" type="ORF">VitviT2T_025978</name>
</gene>
<sequence>MSSDDEITALTKTPDSEEEMKRIMTEVVQPRRTHPTELPGAFPDLESALEFVHYQLMTVDQARTEEPPTQPIELTAVTDSIMITTKRVPPQEGSIVPCESSAVSEFDMNHTAGAELQALAEAGPNQIAVPVCQSLPAFPTHQLGECSAEPAQSHDVSAFLVDNYPVTLEDLEEFHAAQDYLLEPTVMPDSETSHPASEFHDLPESSLADHPNNEALTHAEPDATEEASCVPHQPIATSQFETNASEFSNPMAPFAVTEQNDVQVHTISGAIGPYHSTVPECQNQSASPTHQHDESYTQPALESLDIAMNFPDSNPVSQEDLQALQEALSCVCEPSSPSYFDIHVPASPNLTESPMAHSPISRSLTDKEEKCISGITQSSSSTHCNISKPTIQHLNSPVSQAI</sequence>
<keyword evidence="3" id="KW-1185">Reference proteome</keyword>
<feature type="region of interest" description="Disordered" evidence="1">
    <location>
        <begin position="1"/>
        <end position="20"/>
    </location>
</feature>
<evidence type="ECO:0000313" key="3">
    <source>
        <dbReference type="Proteomes" id="UP001227230"/>
    </source>
</evidence>
<name>A0ABY9DL15_VITVI</name>
<protein>
    <submittedName>
        <fullName evidence="2">Uncharacterized protein</fullName>
    </submittedName>
</protein>
<organism evidence="2 3">
    <name type="scientific">Vitis vinifera</name>
    <name type="common">Grape</name>
    <dbReference type="NCBI Taxonomy" id="29760"/>
    <lineage>
        <taxon>Eukaryota</taxon>
        <taxon>Viridiplantae</taxon>
        <taxon>Streptophyta</taxon>
        <taxon>Embryophyta</taxon>
        <taxon>Tracheophyta</taxon>
        <taxon>Spermatophyta</taxon>
        <taxon>Magnoliopsida</taxon>
        <taxon>eudicotyledons</taxon>
        <taxon>Gunneridae</taxon>
        <taxon>Pentapetalae</taxon>
        <taxon>rosids</taxon>
        <taxon>Vitales</taxon>
        <taxon>Vitaceae</taxon>
        <taxon>Viteae</taxon>
        <taxon>Vitis</taxon>
    </lineage>
</organism>
<evidence type="ECO:0000313" key="2">
    <source>
        <dbReference type="EMBL" id="WKA08240.1"/>
    </source>
</evidence>
<reference evidence="2 3" key="1">
    <citation type="journal article" date="2023" name="Hortic Res">
        <title>The complete reference genome for grapevine (Vitis vinifera L.) genetics and breeding.</title>
        <authorList>
            <person name="Shi X."/>
            <person name="Cao S."/>
            <person name="Wang X."/>
            <person name="Huang S."/>
            <person name="Wang Y."/>
            <person name="Liu Z."/>
            <person name="Liu W."/>
            <person name="Leng X."/>
            <person name="Peng Y."/>
            <person name="Wang N."/>
            <person name="Wang Y."/>
            <person name="Ma Z."/>
            <person name="Xu X."/>
            <person name="Zhang F."/>
            <person name="Xue H."/>
            <person name="Zhong H."/>
            <person name="Wang Y."/>
            <person name="Zhang K."/>
            <person name="Velt A."/>
            <person name="Avia K."/>
            <person name="Holtgrawe D."/>
            <person name="Grimplet J."/>
            <person name="Matus J.T."/>
            <person name="Ware D."/>
            <person name="Wu X."/>
            <person name="Wang H."/>
            <person name="Liu C."/>
            <person name="Fang Y."/>
            <person name="Rustenholz C."/>
            <person name="Cheng Z."/>
            <person name="Xiao H."/>
            <person name="Zhou Y."/>
        </authorList>
    </citation>
    <scope>NUCLEOTIDE SEQUENCE [LARGE SCALE GENOMIC DNA]</scope>
    <source>
        <strain evidence="3">cv. Pinot noir / PN40024</strain>
        <tissue evidence="2">Leaf</tissue>
    </source>
</reference>
<dbReference type="EMBL" id="CP126664">
    <property type="protein sequence ID" value="WKA08240.1"/>
    <property type="molecule type" value="Genomic_DNA"/>
</dbReference>
<feature type="region of interest" description="Disordered" evidence="1">
    <location>
        <begin position="186"/>
        <end position="214"/>
    </location>
</feature>